<dbReference type="Proteomes" id="UP000325313">
    <property type="component" value="Unassembled WGS sequence"/>
</dbReference>
<feature type="compositionally biased region" description="Polar residues" evidence="1">
    <location>
        <begin position="20"/>
        <end position="48"/>
    </location>
</feature>
<accession>A0A5B0LHF1</accession>
<reference evidence="2 3" key="1">
    <citation type="submission" date="2019-05" db="EMBL/GenBank/DDBJ databases">
        <title>Emergence of the Ug99 lineage of the wheat stem rust pathogen through somatic hybridization.</title>
        <authorList>
            <person name="Li F."/>
            <person name="Upadhyaya N.M."/>
            <person name="Sperschneider J."/>
            <person name="Matny O."/>
            <person name="Nguyen-Phuc H."/>
            <person name="Mago R."/>
            <person name="Raley C."/>
            <person name="Miller M.E."/>
            <person name="Silverstein K.A.T."/>
            <person name="Henningsen E."/>
            <person name="Hirsch C.D."/>
            <person name="Visser B."/>
            <person name="Pretorius Z.A."/>
            <person name="Steffenson B.J."/>
            <person name="Schwessinger B."/>
            <person name="Dodds P.N."/>
            <person name="Figueroa M."/>
        </authorList>
    </citation>
    <scope>NUCLEOTIDE SEQUENCE [LARGE SCALE GENOMIC DNA]</scope>
    <source>
        <strain evidence="2 3">Ug99</strain>
    </source>
</reference>
<sequence>MSTYQLKTVPLGPLSLSKTTITTSRLHSSSTTNQSSPIPSPNQASDQHQPADHLHLIQPPSRPSLKNTSPASRQAIHLTRTFRPYTLSSGCYATDIQLLLAAYIGGSRPTVFGISGAQWSGGAER</sequence>
<dbReference type="EMBL" id="VDEP01000517">
    <property type="protein sequence ID" value="KAA1064042.1"/>
    <property type="molecule type" value="Genomic_DNA"/>
</dbReference>
<comment type="caution">
    <text evidence="2">The sequence shown here is derived from an EMBL/GenBank/DDBJ whole genome shotgun (WGS) entry which is preliminary data.</text>
</comment>
<proteinExistence type="predicted"/>
<feature type="region of interest" description="Disordered" evidence="1">
    <location>
        <begin position="20"/>
        <end position="72"/>
    </location>
</feature>
<evidence type="ECO:0000313" key="2">
    <source>
        <dbReference type="EMBL" id="KAA1064042.1"/>
    </source>
</evidence>
<gene>
    <name evidence="2" type="ORF">PGTUg99_013639</name>
</gene>
<evidence type="ECO:0000256" key="1">
    <source>
        <dbReference type="SAM" id="MobiDB-lite"/>
    </source>
</evidence>
<evidence type="ECO:0000313" key="3">
    <source>
        <dbReference type="Proteomes" id="UP000325313"/>
    </source>
</evidence>
<organism evidence="2 3">
    <name type="scientific">Puccinia graminis f. sp. tritici</name>
    <dbReference type="NCBI Taxonomy" id="56615"/>
    <lineage>
        <taxon>Eukaryota</taxon>
        <taxon>Fungi</taxon>
        <taxon>Dikarya</taxon>
        <taxon>Basidiomycota</taxon>
        <taxon>Pucciniomycotina</taxon>
        <taxon>Pucciniomycetes</taxon>
        <taxon>Pucciniales</taxon>
        <taxon>Pucciniaceae</taxon>
        <taxon>Puccinia</taxon>
    </lineage>
</organism>
<dbReference type="AlphaFoldDB" id="A0A5B0LHF1"/>
<protein>
    <submittedName>
        <fullName evidence="2">Uncharacterized protein</fullName>
    </submittedName>
</protein>
<name>A0A5B0LHF1_PUCGR</name>